<reference evidence="1 2" key="1">
    <citation type="journal article" date="2020" name="Nature">
        <title>Six reference-quality genomes reveal evolution of bat adaptations.</title>
        <authorList>
            <person name="Jebb D."/>
            <person name="Huang Z."/>
            <person name="Pippel M."/>
            <person name="Hughes G.M."/>
            <person name="Lavrichenko K."/>
            <person name="Devanna P."/>
            <person name="Winkler S."/>
            <person name="Jermiin L.S."/>
            <person name="Skirmuntt E.C."/>
            <person name="Katzourakis A."/>
            <person name="Burkitt-Gray L."/>
            <person name="Ray D.A."/>
            <person name="Sullivan K.A.M."/>
            <person name="Roscito J.G."/>
            <person name="Kirilenko B.M."/>
            <person name="Davalos L.M."/>
            <person name="Corthals A.P."/>
            <person name="Power M.L."/>
            <person name="Jones G."/>
            <person name="Ransome R.D."/>
            <person name="Dechmann D.K.N."/>
            <person name="Locatelli A.G."/>
            <person name="Puechmaille S.J."/>
            <person name="Fedrigo O."/>
            <person name="Jarvis E.D."/>
            <person name="Hiller M."/>
            <person name="Vernes S.C."/>
            <person name="Myers E.W."/>
            <person name="Teeling E.C."/>
        </authorList>
    </citation>
    <scope>NUCLEOTIDE SEQUENCE [LARGE SCALE GENOMIC DNA]</scope>
    <source>
        <strain evidence="1">Bat1K_MPI-CBG_1</strain>
    </source>
</reference>
<organism evidence="1 2">
    <name type="scientific">Phyllostomus discolor</name>
    <name type="common">pale spear-nosed bat</name>
    <dbReference type="NCBI Taxonomy" id="89673"/>
    <lineage>
        <taxon>Eukaryota</taxon>
        <taxon>Metazoa</taxon>
        <taxon>Chordata</taxon>
        <taxon>Craniata</taxon>
        <taxon>Vertebrata</taxon>
        <taxon>Euteleostomi</taxon>
        <taxon>Mammalia</taxon>
        <taxon>Eutheria</taxon>
        <taxon>Laurasiatheria</taxon>
        <taxon>Chiroptera</taxon>
        <taxon>Yangochiroptera</taxon>
        <taxon>Phyllostomidae</taxon>
        <taxon>Phyllostominae</taxon>
        <taxon>Phyllostomus</taxon>
    </lineage>
</organism>
<proteinExistence type="predicted"/>
<dbReference type="EMBL" id="JABVXQ010000015">
    <property type="protein sequence ID" value="KAF6075087.1"/>
    <property type="molecule type" value="Genomic_DNA"/>
</dbReference>
<evidence type="ECO:0000313" key="1">
    <source>
        <dbReference type="EMBL" id="KAF6075087.1"/>
    </source>
</evidence>
<protein>
    <submittedName>
        <fullName evidence="1">Uncharacterized protein</fullName>
    </submittedName>
</protein>
<accession>A0A833YC15</accession>
<name>A0A833YC15_9CHIR</name>
<sequence length="145" mass="15201">MGSHGLHAPPSVPFQNLSSLGFKPLGITEQGQHPPETSGRWRPLEAKGCVTRPLAVEAPERFSEDNAEDWLVPFLKPLLISEVPAGSTGTRTGVCVCVCVCVCLPALAAPTASPTHLCGHPKSALPTSAIKMMSFPRGPAHLSGT</sequence>
<dbReference type="Proteomes" id="UP000664940">
    <property type="component" value="Unassembled WGS sequence"/>
</dbReference>
<dbReference type="AlphaFoldDB" id="A0A833YC15"/>
<gene>
    <name evidence="1" type="ORF">HJG60_009485</name>
</gene>
<comment type="caution">
    <text evidence="1">The sequence shown here is derived from an EMBL/GenBank/DDBJ whole genome shotgun (WGS) entry which is preliminary data.</text>
</comment>
<evidence type="ECO:0000313" key="2">
    <source>
        <dbReference type="Proteomes" id="UP000664940"/>
    </source>
</evidence>